<gene>
    <name evidence="1" type="ORF">K8U80_00980</name>
</gene>
<dbReference type="InterPro" id="IPR029058">
    <property type="entry name" value="AB_hydrolase_fold"/>
</dbReference>
<dbReference type="EMBL" id="DYVF01000007">
    <property type="protein sequence ID" value="HJG29951.1"/>
    <property type="molecule type" value="Genomic_DNA"/>
</dbReference>
<proteinExistence type="predicted"/>
<evidence type="ECO:0000313" key="2">
    <source>
        <dbReference type="Proteomes" id="UP000746751"/>
    </source>
</evidence>
<name>A0A921LPJ3_9ACTN</name>
<dbReference type="InterPro" id="IPR001563">
    <property type="entry name" value="Peptidase_S10"/>
</dbReference>
<organism evidence="1 2">
    <name type="scientific">Collinsella ihumii</name>
    <dbReference type="NCBI Taxonomy" id="1720204"/>
    <lineage>
        <taxon>Bacteria</taxon>
        <taxon>Bacillati</taxon>
        <taxon>Actinomycetota</taxon>
        <taxon>Coriobacteriia</taxon>
        <taxon>Coriobacteriales</taxon>
        <taxon>Coriobacteriaceae</taxon>
        <taxon>Collinsella</taxon>
    </lineage>
</organism>
<protein>
    <submittedName>
        <fullName evidence="1">Peptidase S10</fullName>
    </submittedName>
</protein>
<reference evidence="1" key="1">
    <citation type="journal article" date="2021" name="PeerJ">
        <title>Extensive microbial diversity within the chicken gut microbiome revealed by metagenomics and culture.</title>
        <authorList>
            <person name="Gilroy R."/>
            <person name="Ravi A."/>
            <person name="Getino M."/>
            <person name="Pursley I."/>
            <person name="Horton D.L."/>
            <person name="Alikhan N.F."/>
            <person name="Baker D."/>
            <person name="Gharbi K."/>
            <person name="Hall N."/>
            <person name="Watson M."/>
            <person name="Adriaenssens E.M."/>
            <person name="Foster-Nyarko E."/>
            <person name="Jarju S."/>
            <person name="Secka A."/>
            <person name="Antonio M."/>
            <person name="Oren A."/>
            <person name="Chaudhuri R.R."/>
            <person name="La Ragione R."/>
            <person name="Hildebrand F."/>
            <person name="Pallen M.J."/>
        </authorList>
    </citation>
    <scope>NUCLEOTIDE SEQUENCE</scope>
    <source>
        <strain evidence="1">ChiGjej2B2-7701</strain>
    </source>
</reference>
<dbReference type="SUPFAM" id="SSF53474">
    <property type="entry name" value="alpha/beta-Hydrolases"/>
    <property type="match status" value="1"/>
</dbReference>
<dbReference type="GO" id="GO:0006508">
    <property type="term" value="P:proteolysis"/>
    <property type="evidence" value="ECO:0007669"/>
    <property type="project" value="InterPro"/>
</dbReference>
<dbReference type="Proteomes" id="UP000746751">
    <property type="component" value="Unassembled WGS sequence"/>
</dbReference>
<accession>A0A921LPJ3</accession>
<dbReference type="AlphaFoldDB" id="A0A921LPJ3"/>
<sequence length="484" mass="52534">MSDQLVYEMDAEEGRLPVPEPACATMAWECAGERIEYVASAGHIDVRTDTGKLLGKMFALSYVAAPDARASVRPVTFCYNGGPGSASVPINVGGIGPKRVATDGLRHVAAPARMEDNPATLLRVSDLVFLDALGTGYSVVAEGTEPQDMWSVDGDADTFARAIVSWLTRNNRWGSPVYLFGESYGTMRNAVLMRLLSERFVPVAGVIMLSSVFDWAQKMPGSLLGYVGLLPVFAATARHFGRAGAGTDEAAWFDGAMDFAERVYAPMLLRGDRMTPAEKASSARELSEIIGLPAELIERNNLRIDLTTFRSSLLADEGLVTGRFDTRFTTHAPCTSIEVSSPIAGDASSDAIEPAWNAAFRRHLQQIGYAGAPEYPLSNFMKIGITWDRSHEVPGSGMRAAAPNVAYDIAAALKHNPTMRVAVLGGRYDAATPWWNAAHDISNLFLPEDLKRRVELKLYSAGHMAYVDEPTLAELGRDLSAFYR</sequence>
<dbReference type="Pfam" id="PF00450">
    <property type="entry name" value="Peptidase_S10"/>
    <property type="match status" value="1"/>
</dbReference>
<dbReference type="Gene3D" id="3.40.50.1820">
    <property type="entry name" value="alpha/beta hydrolase"/>
    <property type="match status" value="1"/>
</dbReference>
<reference evidence="1" key="2">
    <citation type="submission" date="2021-09" db="EMBL/GenBank/DDBJ databases">
        <authorList>
            <person name="Gilroy R."/>
        </authorList>
    </citation>
    <scope>NUCLEOTIDE SEQUENCE</scope>
    <source>
        <strain evidence="1">ChiGjej2B2-7701</strain>
    </source>
</reference>
<comment type="caution">
    <text evidence="1">The sequence shown here is derived from an EMBL/GenBank/DDBJ whole genome shotgun (WGS) entry which is preliminary data.</text>
</comment>
<evidence type="ECO:0000313" key="1">
    <source>
        <dbReference type="EMBL" id="HJG29951.1"/>
    </source>
</evidence>
<dbReference type="GO" id="GO:0004185">
    <property type="term" value="F:serine-type carboxypeptidase activity"/>
    <property type="evidence" value="ECO:0007669"/>
    <property type="project" value="InterPro"/>
</dbReference>